<dbReference type="InterPro" id="IPR045276">
    <property type="entry name" value="YbiO_bact"/>
</dbReference>
<dbReference type="FunFam" id="2.30.30.60:FF:000001">
    <property type="entry name" value="MscS Mechanosensitive ion channel"/>
    <property type="match status" value="1"/>
</dbReference>
<reference evidence="11 12" key="1">
    <citation type="submission" date="2016-10" db="EMBL/GenBank/DDBJ databases">
        <authorList>
            <person name="de Groot N.N."/>
        </authorList>
    </citation>
    <scope>NUCLEOTIDE SEQUENCE [LARGE SCALE GENOMIC DNA]</scope>
    <source>
        <strain evidence="11 12">DSM 15827</strain>
    </source>
</reference>
<dbReference type="InterPro" id="IPR049142">
    <property type="entry name" value="MS_channel_1st"/>
</dbReference>
<evidence type="ECO:0000256" key="4">
    <source>
        <dbReference type="ARBA" id="ARBA00022692"/>
    </source>
</evidence>
<dbReference type="Pfam" id="PF21088">
    <property type="entry name" value="MS_channel_1st"/>
    <property type="match status" value="1"/>
</dbReference>
<organism evidence="11 12">
    <name type="scientific">Granulicatella balaenopterae</name>
    <dbReference type="NCBI Taxonomy" id="137733"/>
    <lineage>
        <taxon>Bacteria</taxon>
        <taxon>Bacillati</taxon>
        <taxon>Bacillota</taxon>
        <taxon>Bacilli</taxon>
        <taxon>Lactobacillales</taxon>
        <taxon>Carnobacteriaceae</taxon>
        <taxon>Granulicatella</taxon>
    </lineage>
</organism>
<dbReference type="Pfam" id="PF00924">
    <property type="entry name" value="MS_channel_2nd"/>
    <property type="match status" value="1"/>
</dbReference>
<name>A0A1H9LBA7_9LACT</name>
<sequence>MNTSLFATIDIIKKYFTMDDVDRIVRKAISLAILIIVFMITKKILHIILERSFETSLKFSKYRKGRKETIKKLIENTIDYSLYFILIYSILTILGVPISSLLAGAGIAGVAIGLGAQGFLSDLVNGFFIIFEQQFDVGDSVSINDITGNITSVGLRTTQIKGFDGTLHFIPNRSITIVSNLSRFESRATIDIPLYLTADLDKVKQIIEEVNAKEIPKDEDIVKEPYIVGPQVSDNGRFTYRINLYTKNGQQFGVYHKFYTLYQAALITNGIPLPTVTISHTQA</sequence>
<feature type="domain" description="Mechanosensitive ion channel transmembrane helices 2/3" evidence="10">
    <location>
        <begin position="80"/>
        <end position="117"/>
    </location>
</feature>
<keyword evidence="12" id="KW-1185">Reference proteome</keyword>
<proteinExistence type="inferred from homology"/>
<evidence type="ECO:0000259" key="10">
    <source>
        <dbReference type="Pfam" id="PF21088"/>
    </source>
</evidence>
<dbReference type="Gene3D" id="3.30.70.100">
    <property type="match status" value="1"/>
</dbReference>
<dbReference type="InterPro" id="IPR023408">
    <property type="entry name" value="MscS_beta-dom_sf"/>
</dbReference>
<keyword evidence="5 8" id="KW-1133">Transmembrane helix</keyword>
<dbReference type="GO" id="GO:0008381">
    <property type="term" value="F:mechanosensitive monoatomic ion channel activity"/>
    <property type="evidence" value="ECO:0007669"/>
    <property type="project" value="InterPro"/>
</dbReference>
<dbReference type="InterPro" id="IPR010920">
    <property type="entry name" value="LSM_dom_sf"/>
</dbReference>
<evidence type="ECO:0000259" key="9">
    <source>
        <dbReference type="Pfam" id="PF00924"/>
    </source>
</evidence>
<dbReference type="InterPro" id="IPR011014">
    <property type="entry name" value="MscS_channel_TM-2"/>
</dbReference>
<evidence type="ECO:0000256" key="7">
    <source>
        <dbReference type="ARBA" id="ARBA00059688"/>
    </source>
</evidence>
<feature type="transmembrane region" description="Helical" evidence="8">
    <location>
        <begin position="80"/>
        <end position="99"/>
    </location>
</feature>
<dbReference type="AlphaFoldDB" id="A0A1H9LBA7"/>
<dbReference type="SUPFAM" id="SSF50182">
    <property type="entry name" value="Sm-like ribonucleoproteins"/>
    <property type="match status" value="1"/>
</dbReference>
<evidence type="ECO:0000256" key="3">
    <source>
        <dbReference type="ARBA" id="ARBA00022475"/>
    </source>
</evidence>
<evidence type="ECO:0000313" key="12">
    <source>
        <dbReference type="Proteomes" id="UP000198556"/>
    </source>
</evidence>
<dbReference type="PANTHER" id="PTHR30460:SF0">
    <property type="entry name" value="MODERATE CONDUCTANCE MECHANOSENSITIVE CHANNEL YBIO"/>
    <property type="match status" value="1"/>
</dbReference>
<dbReference type="Proteomes" id="UP000198556">
    <property type="component" value="Unassembled WGS sequence"/>
</dbReference>
<dbReference type="InterPro" id="IPR006685">
    <property type="entry name" value="MscS_channel_2nd"/>
</dbReference>
<feature type="transmembrane region" description="Helical" evidence="8">
    <location>
        <begin position="24"/>
        <end position="41"/>
    </location>
</feature>
<dbReference type="Gene3D" id="1.10.287.1260">
    <property type="match status" value="1"/>
</dbReference>
<evidence type="ECO:0000256" key="5">
    <source>
        <dbReference type="ARBA" id="ARBA00022989"/>
    </source>
</evidence>
<dbReference type="Gene3D" id="2.30.30.60">
    <property type="match status" value="1"/>
</dbReference>
<dbReference type="STRING" id="137733.SAMN05421767_11827"/>
<comment type="similarity">
    <text evidence="2">Belongs to the MscS (TC 1.A.23) family.</text>
</comment>
<evidence type="ECO:0000256" key="6">
    <source>
        <dbReference type="ARBA" id="ARBA00023136"/>
    </source>
</evidence>
<evidence type="ECO:0000256" key="2">
    <source>
        <dbReference type="ARBA" id="ARBA00008017"/>
    </source>
</evidence>
<keyword evidence="6 8" id="KW-0472">Membrane</keyword>
<protein>
    <submittedName>
        <fullName evidence="11">Small conductance mechanosensitive channel</fullName>
    </submittedName>
</protein>
<dbReference type="PANTHER" id="PTHR30460">
    <property type="entry name" value="MODERATE CONDUCTANCE MECHANOSENSITIVE CHANNEL YBIO"/>
    <property type="match status" value="1"/>
</dbReference>
<evidence type="ECO:0000313" key="11">
    <source>
        <dbReference type="EMBL" id="SER08628.1"/>
    </source>
</evidence>
<comment type="subcellular location">
    <subcellularLocation>
        <location evidence="1">Cell membrane</location>
        <topology evidence="1">Multi-pass membrane protein</topology>
    </subcellularLocation>
</comment>
<keyword evidence="3" id="KW-1003">Cell membrane</keyword>
<dbReference type="SUPFAM" id="SSF82689">
    <property type="entry name" value="Mechanosensitive channel protein MscS (YggB), C-terminal domain"/>
    <property type="match status" value="1"/>
</dbReference>
<accession>A0A1H9LBA7</accession>
<keyword evidence="4 8" id="KW-0812">Transmembrane</keyword>
<dbReference type="EMBL" id="FOGF01000018">
    <property type="protein sequence ID" value="SER08628.1"/>
    <property type="molecule type" value="Genomic_DNA"/>
</dbReference>
<evidence type="ECO:0000256" key="8">
    <source>
        <dbReference type="SAM" id="Phobius"/>
    </source>
</evidence>
<dbReference type="GO" id="GO:0005886">
    <property type="term" value="C:plasma membrane"/>
    <property type="evidence" value="ECO:0007669"/>
    <property type="project" value="UniProtKB-SubCell"/>
</dbReference>
<comment type="function">
    <text evidence="7">May play a role in resistance to osmotic downshock.</text>
</comment>
<gene>
    <name evidence="11" type="ORF">SAMN05421767_11827</name>
</gene>
<feature type="domain" description="Mechanosensitive ion channel MscS" evidence="9">
    <location>
        <begin position="120"/>
        <end position="183"/>
    </location>
</feature>
<feature type="transmembrane region" description="Helical" evidence="8">
    <location>
        <begin position="105"/>
        <end position="131"/>
    </location>
</feature>
<evidence type="ECO:0000256" key="1">
    <source>
        <dbReference type="ARBA" id="ARBA00004651"/>
    </source>
</evidence>
<dbReference type="InterPro" id="IPR011066">
    <property type="entry name" value="MscS_channel_C_sf"/>
</dbReference>
<dbReference type="SUPFAM" id="SSF82861">
    <property type="entry name" value="Mechanosensitive channel protein MscS (YggB), transmembrane region"/>
    <property type="match status" value="1"/>
</dbReference>